<feature type="region of interest" description="Disordered" evidence="1">
    <location>
        <begin position="34"/>
        <end position="53"/>
    </location>
</feature>
<gene>
    <name evidence="3" type="ORF">NPIL_217001</name>
</gene>
<evidence type="ECO:0000313" key="3">
    <source>
        <dbReference type="EMBL" id="GFS70236.1"/>
    </source>
</evidence>
<keyword evidence="2" id="KW-0812">Transmembrane</keyword>
<protein>
    <submittedName>
        <fullName evidence="3">Uncharacterized protein</fullName>
    </submittedName>
</protein>
<keyword evidence="4" id="KW-1185">Reference proteome</keyword>
<dbReference type="EMBL" id="BMAW01049345">
    <property type="protein sequence ID" value="GFS70236.1"/>
    <property type="molecule type" value="Genomic_DNA"/>
</dbReference>
<evidence type="ECO:0000256" key="1">
    <source>
        <dbReference type="SAM" id="MobiDB-lite"/>
    </source>
</evidence>
<evidence type="ECO:0000313" key="4">
    <source>
        <dbReference type="Proteomes" id="UP000887013"/>
    </source>
</evidence>
<proteinExistence type="predicted"/>
<dbReference type="Proteomes" id="UP000887013">
    <property type="component" value="Unassembled WGS sequence"/>
</dbReference>
<reference evidence="3" key="1">
    <citation type="submission" date="2020-08" db="EMBL/GenBank/DDBJ databases">
        <title>Multicomponent nature underlies the extraordinary mechanical properties of spider dragline silk.</title>
        <authorList>
            <person name="Kono N."/>
            <person name="Nakamura H."/>
            <person name="Mori M."/>
            <person name="Yoshida Y."/>
            <person name="Ohtoshi R."/>
            <person name="Malay A.D."/>
            <person name="Moran D.A.P."/>
            <person name="Tomita M."/>
            <person name="Numata K."/>
            <person name="Arakawa K."/>
        </authorList>
    </citation>
    <scope>NUCLEOTIDE SEQUENCE</scope>
</reference>
<accession>A0A8X6MNY0</accession>
<feature type="transmembrane region" description="Helical" evidence="2">
    <location>
        <begin position="81"/>
        <end position="101"/>
    </location>
</feature>
<organism evidence="3 4">
    <name type="scientific">Nephila pilipes</name>
    <name type="common">Giant wood spider</name>
    <name type="synonym">Nephila maculata</name>
    <dbReference type="NCBI Taxonomy" id="299642"/>
    <lineage>
        <taxon>Eukaryota</taxon>
        <taxon>Metazoa</taxon>
        <taxon>Ecdysozoa</taxon>
        <taxon>Arthropoda</taxon>
        <taxon>Chelicerata</taxon>
        <taxon>Arachnida</taxon>
        <taxon>Araneae</taxon>
        <taxon>Araneomorphae</taxon>
        <taxon>Entelegynae</taxon>
        <taxon>Araneoidea</taxon>
        <taxon>Nephilidae</taxon>
        <taxon>Nephila</taxon>
    </lineage>
</organism>
<comment type="caution">
    <text evidence="3">The sequence shown here is derived from an EMBL/GenBank/DDBJ whole genome shotgun (WGS) entry which is preliminary data.</text>
</comment>
<name>A0A8X6MNY0_NEPPI</name>
<keyword evidence="2" id="KW-0472">Membrane</keyword>
<dbReference type="AlphaFoldDB" id="A0A8X6MNY0"/>
<feature type="transmembrane region" description="Helical" evidence="2">
    <location>
        <begin position="107"/>
        <end position="131"/>
    </location>
</feature>
<evidence type="ECO:0000256" key="2">
    <source>
        <dbReference type="SAM" id="Phobius"/>
    </source>
</evidence>
<keyword evidence="2" id="KW-1133">Transmembrane helix</keyword>
<sequence length="140" mass="15617">MSSNNFTKKSPLLDVPKKHSIGINVNDLSRESLPTEPLIKKEDNSGSKSGNNVDPLLLVEEGKGYIQADPDLMNMRSTAKIIVTVIFYLIIVAFLIGFLVISPHERLVNTVVVCIILLFTILLVGFLMVYAEMRKSSRRN</sequence>